<evidence type="ECO:0000256" key="4">
    <source>
        <dbReference type="ARBA" id="ARBA00022741"/>
    </source>
</evidence>
<feature type="domain" description="ABC transporter" evidence="7">
    <location>
        <begin position="2"/>
        <end position="239"/>
    </location>
</feature>
<dbReference type="PIRSF" id="PIRSF039085">
    <property type="entry name" value="ABC_ATPase_HisP"/>
    <property type="match status" value="1"/>
</dbReference>
<keyword evidence="2" id="KW-0813">Transport</keyword>
<dbReference type="SMART" id="SM00382">
    <property type="entry name" value="AAA"/>
    <property type="match status" value="1"/>
</dbReference>
<keyword evidence="5 8" id="KW-0067">ATP-binding</keyword>
<evidence type="ECO:0000256" key="3">
    <source>
        <dbReference type="ARBA" id="ARBA00022475"/>
    </source>
</evidence>
<dbReference type="InterPro" id="IPR030679">
    <property type="entry name" value="ABC_ATPase_HisP-typ"/>
</dbReference>
<protein>
    <submittedName>
        <fullName evidence="8">L-cystine transport system ATP-binding protein</fullName>
    </submittedName>
</protein>
<dbReference type="RefSeq" id="WP_078710698.1">
    <property type="nucleotide sequence ID" value="NZ_FUWY01000001.1"/>
</dbReference>
<dbReference type="Pfam" id="PF00005">
    <property type="entry name" value="ABC_tran"/>
    <property type="match status" value="1"/>
</dbReference>
<evidence type="ECO:0000313" key="9">
    <source>
        <dbReference type="Proteomes" id="UP000243297"/>
    </source>
</evidence>
<proteinExistence type="predicted"/>
<dbReference type="STRING" id="118967.SAMN02745191_0246"/>
<reference evidence="9" key="1">
    <citation type="submission" date="2017-02" db="EMBL/GenBank/DDBJ databases">
        <authorList>
            <person name="Varghese N."/>
            <person name="Submissions S."/>
        </authorList>
    </citation>
    <scope>NUCLEOTIDE SEQUENCE [LARGE SCALE GENOMIC DNA]</scope>
    <source>
        <strain evidence="9">ATCC 25662</strain>
    </source>
</reference>
<evidence type="ECO:0000259" key="7">
    <source>
        <dbReference type="PROSITE" id="PS50893"/>
    </source>
</evidence>
<dbReference type="Proteomes" id="UP000243297">
    <property type="component" value="Unassembled WGS sequence"/>
</dbReference>
<dbReference type="InterPro" id="IPR050086">
    <property type="entry name" value="MetN_ABC_transporter-like"/>
</dbReference>
<dbReference type="PANTHER" id="PTHR43166">
    <property type="entry name" value="AMINO ACID IMPORT ATP-BINDING PROTEIN"/>
    <property type="match status" value="1"/>
</dbReference>
<keyword evidence="6" id="KW-0472">Membrane</keyword>
<organism evidence="8 9">
    <name type="scientific">Anaerorhabdus furcosa</name>
    <dbReference type="NCBI Taxonomy" id="118967"/>
    <lineage>
        <taxon>Bacteria</taxon>
        <taxon>Bacillati</taxon>
        <taxon>Bacillota</taxon>
        <taxon>Erysipelotrichia</taxon>
        <taxon>Erysipelotrichales</taxon>
        <taxon>Erysipelotrichaceae</taxon>
        <taxon>Anaerorhabdus</taxon>
    </lineage>
</organism>
<dbReference type="InterPro" id="IPR003593">
    <property type="entry name" value="AAA+_ATPase"/>
</dbReference>
<name>A0A1T4K2C0_9FIRM</name>
<dbReference type="InterPro" id="IPR027417">
    <property type="entry name" value="P-loop_NTPase"/>
</dbReference>
<dbReference type="EMBL" id="FUWY01000001">
    <property type="protein sequence ID" value="SJZ36417.1"/>
    <property type="molecule type" value="Genomic_DNA"/>
</dbReference>
<dbReference type="InterPro" id="IPR003439">
    <property type="entry name" value="ABC_transporter-like_ATP-bd"/>
</dbReference>
<dbReference type="PROSITE" id="PS00211">
    <property type="entry name" value="ABC_TRANSPORTER_1"/>
    <property type="match status" value="1"/>
</dbReference>
<dbReference type="PANTHER" id="PTHR43166:SF35">
    <property type="entry name" value="L-CYSTINE IMPORT ATP-BINDING PROTEIN TCYN"/>
    <property type="match status" value="1"/>
</dbReference>
<accession>A0A1T4K2C0</accession>
<dbReference type="AlphaFoldDB" id="A0A1T4K2C0"/>
<dbReference type="GO" id="GO:0005524">
    <property type="term" value="F:ATP binding"/>
    <property type="evidence" value="ECO:0007669"/>
    <property type="project" value="UniProtKB-KW"/>
</dbReference>
<gene>
    <name evidence="8" type="ORF">SAMN02745191_0246</name>
</gene>
<keyword evidence="4" id="KW-0547">Nucleotide-binding</keyword>
<sequence>MLKIKNLRKTFGNNTILKSIDLDVNKKDVVMIIGPSGSGKTTLLRCINLLAHADSGILNFDDEVYELDKVTKKDSLKIRKRTGFVFQSFNLFRNKTALQNVTEGLIVARKMSKEKANEIGKESLDKVGLSQRYDYYPHELSGGQQQRVAIARAIATKPELILFDEPTSALDPELTHEVLSVIQDLAAEGMTMIIVTHEMEFAKKIGTKIVFMDQGEIIEANDVTTFFNHPKENRTKQFLQSINQNKTV</sequence>
<evidence type="ECO:0000256" key="2">
    <source>
        <dbReference type="ARBA" id="ARBA00022448"/>
    </source>
</evidence>
<keyword evidence="3" id="KW-1003">Cell membrane</keyword>
<dbReference type="GO" id="GO:0016887">
    <property type="term" value="F:ATP hydrolysis activity"/>
    <property type="evidence" value="ECO:0007669"/>
    <property type="project" value="InterPro"/>
</dbReference>
<dbReference type="GO" id="GO:0005886">
    <property type="term" value="C:plasma membrane"/>
    <property type="evidence" value="ECO:0007669"/>
    <property type="project" value="UniProtKB-SubCell"/>
</dbReference>
<dbReference type="GO" id="GO:0015424">
    <property type="term" value="F:ABC-type amino acid transporter activity"/>
    <property type="evidence" value="ECO:0007669"/>
    <property type="project" value="InterPro"/>
</dbReference>
<dbReference type="OrthoDB" id="9802264at2"/>
<evidence type="ECO:0000256" key="1">
    <source>
        <dbReference type="ARBA" id="ARBA00004202"/>
    </source>
</evidence>
<evidence type="ECO:0000256" key="5">
    <source>
        <dbReference type="ARBA" id="ARBA00022840"/>
    </source>
</evidence>
<dbReference type="InterPro" id="IPR017871">
    <property type="entry name" value="ABC_transporter-like_CS"/>
</dbReference>
<dbReference type="CDD" id="cd03262">
    <property type="entry name" value="ABC_HisP_GlnQ"/>
    <property type="match status" value="1"/>
</dbReference>
<dbReference type="SUPFAM" id="SSF52540">
    <property type="entry name" value="P-loop containing nucleoside triphosphate hydrolases"/>
    <property type="match status" value="1"/>
</dbReference>
<keyword evidence="9" id="KW-1185">Reference proteome</keyword>
<dbReference type="Gene3D" id="3.40.50.300">
    <property type="entry name" value="P-loop containing nucleotide triphosphate hydrolases"/>
    <property type="match status" value="1"/>
</dbReference>
<evidence type="ECO:0000256" key="6">
    <source>
        <dbReference type="ARBA" id="ARBA00023136"/>
    </source>
</evidence>
<dbReference type="PROSITE" id="PS50893">
    <property type="entry name" value="ABC_TRANSPORTER_2"/>
    <property type="match status" value="1"/>
</dbReference>
<comment type="subcellular location">
    <subcellularLocation>
        <location evidence="1">Cell membrane</location>
        <topology evidence="1">Peripheral membrane protein</topology>
    </subcellularLocation>
</comment>
<evidence type="ECO:0000313" key="8">
    <source>
        <dbReference type="EMBL" id="SJZ36417.1"/>
    </source>
</evidence>